<accession>A0A2T0AI65</accession>
<name>A0A2T0AI65_RHOTO</name>
<feature type="chain" id="PRO_5015677847" description="Proteophosphoglycan ppg4" evidence="1">
    <location>
        <begin position="20"/>
        <end position="164"/>
    </location>
</feature>
<comment type="caution">
    <text evidence="2">The sequence shown here is derived from an EMBL/GenBank/DDBJ whole genome shotgun (WGS) entry which is preliminary data.</text>
</comment>
<organism evidence="2 3">
    <name type="scientific">Rhodotorula toruloides</name>
    <name type="common">Yeast</name>
    <name type="synonym">Rhodosporidium toruloides</name>
    <dbReference type="NCBI Taxonomy" id="5286"/>
    <lineage>
        <taxon>Eukaryota</taxon>
        <taxon>Fungi</taxon>
        <taxon>Dikarya</taxon>
        <taxon>Basidiomycota</taxon>
        <taxon>Pucciniomycotina</taxon>
        <taxon>Microbotryomycetes</taxon>
        <taxon>Sporidiobolales</taxon>
        <taxon>Sporidiobolaceae</taxon>
        <taxon>Rhodotorula</taxon>
    </lineage>
</organism>
<protein>
    <recommendedName>
        <fullName evidence="4">Proteophosphoglycan ppg4</fullName>
    </recommendedName>
</protein>
<evidence type="ECO:0000313" key="2">
    <source>
        <dbReference type="EMBL" id="PRQ77682.1"/>
    </source>
</evidence>
<proteinExistence type="predicted"/>
<dbReference type="EMBL" id="LCTV02000001">
    <property type="protein sequence ID" value="PRQ77682.1"/>
    <property type="molecule type" value="Genomic_DNA"/>
</dbReference>
<dbReference type="Proteomes" id="UP000239560">
    <property type="component" value="Unassembled WGS sequence"/>
</dbReference>
<keyword evidence="1" id="KW-0732">Signal</keyword>
<feature type="signal peptide" evidence="1">
    <location>
        <begin position="1"/>
        <end position="19"/>
    </location>
</feature>
<evidence type="ECO:0000313" key="3">
    <source>
        <dbReference type="Proteomes" id="UP000239560"/>
    </source>
</evidence>
<gene>
    <name evidence="2" type="ORF">AAT19DRAFT_8750</name>
</gene>
<reference evidence="2 3" key="1">
    <citation type="journal article" date="2018" name="Elife">
        <title>Functional genomics of lipid metabolism in the oleaginous yeast Rhodosporidium toruloides.</title>
        <authorList>
            <person name="Coradetti S.T."/>
            <person name="Pinel D."/>
            <person name="Geiselman G."/>
            <person name="Ito M."/>
            <person name="Mondo S."/>
            <person name="Reilly M.C."/>
            <person name="Cheng Y.F."/>
            <person name="Bauer S."/>
            <person name="Grigoriev I."/>
            <person name="Gladden J.M."/>
            <person name="Simmons B.A."/>
            <person name="Brem R."/>
            <person name="Arkin A.P."/>
            <person name="Skerker J.M."/>
        </authorList>
    </citation>
    <scope>NUCLEOTIDE SEQUENCE [LARGE SCALE GENOMIC DNA]</scope>
    <source>
        <strain evidence="2 3">NBRC 0880</strain>
    </source>
</reference>
<dbReference type="AlphaFoldDB" id="A0A2T0AI65"/>
<evidence type="ECO:0008006" key="4">
    <source>
        <dbReference type="Google" id="ProtNLM"/>
    </source>
</evidence>
<sequence>MLRCACLVFLACLFPTILASPTLSPRATNISVSSAFSSLTALGSQAATAVSSSDSKCTGACQSEDNLQNQARFNWTWDAACNGTATTDEGTLGCACTVLGSLRACSECLKGNATSLAKDVAGYCRDHGLGGDALSAYFSAASTSSVAWLSHVGGVIGAVALVGV</sequence>
<evidence type="ECO:0000256" key="1">
    <source>
        <dbReference type="SAM" id="SignalP"/>
    </source>
</evidence>